<reference evidence="1" key="1">
    <citation type="submission" date="2013-12" db="EMBL/GenBank/DDBJ databases">
        <title>The Genome Sequence of Aphanomyces astaci APO3.</title>
        <authorList>
            <consortium name="The Broad Institute Genomics Platform"/>
            <person name="Russ C."/>
            <person name="Tyler B."/>
            <person name="van West P."/>
            <person name="Dieguez-Uribeondo J."/>
            <person name="Young S.K."/>
            <person name="Zeng Q."/>
            <person name="Gargeya S."/>
            <person name="Fitzgerald M."/>
            <person name="Abouelleil A."/>
            <person name="Alvarado L."/>
            <person name="Chapman S.B."/>
            <person name="Gainer-Dewar J."/>
            <person name="Goldberg J."/>
            <person name="Griggs A."/>
            <person name="Gujja S."/>
            <person name="Hansen M."/>
            <person name="Howarth C."/>
            <person name="Imamovic A."/>
            <person name="Ireland A."/>
            <person name="Larimer J."/>
            <person name="McCowan C."/>
            <person name="Murphy C."/>
            <person name="Pearson M."/>
            <person name="Poon T.W."/>
            <person name="Priest M."/>
            <person name="Roberts A."/>
            <person name="Saif S."/>
            <person name="Shea T."/>
            <person name="Sykes S."/>
            <person name="Wortman J."/>
            <person name="Nusbaum C."/>
            <person name="Birren B."/>
        </authorList>
    </citation>
    <scope>NUCLEOTIDE SEQUENCE [LARGE SCALE GENOMIC DNA]</scope>
    <source>
        <strain evidence="1">APO3</strain>
    </source>
</reference>
<name>W4G1X6_APHAT</name>
<gene>
    <name evidence="1" type="ORF">H257_12268</name>
</gene>
<dbReference type="AlphaFoldDB" id="W4G1X6"/>
<accession>W4G1X6</accession>
<sequence length="85" mass="9319">MTAHPKASARLDLSNVYDGESGCRKWNGIAKFGDDVVCADVHMDVSAGDTADLPVGIRFDVAARKVLWLHTDELVDANHDKRLLQ</sequence>
<evidence type="ECO:0000313" key="1">
    <source>
        <dbReference type="EMBL" id="ETV72938.1"/>
    </source>
</evidence>
<dbReference type="RefSeq" id="XP_009837724.1">
    <property type="nucleotide sequence ID" value="XM_009839422.1"/>
</dbReference>
<protein>
    <submittedName>
        <fullName evidence="1">Uncharacterized protein</fullName>
    </submittedName>
</protein>
<dbReference type="GeneID" id="20814264"/>
<organism evidence="1">
    <name type="scientific">Aphanomyces astaci</name>
    <name type="common">Crayfish plague agent</name>
    <dbReference type="NCBI Taxonomy" id="112090"/>
    <lineage>
        <taxon>Eukaryota</taxon>
        <taxon>Sar</taxon>
        <taxon>Stramenopiles</taxon>
        <taxon>Oomycota</taxon>
        <taxon>Saprolegniomycetes</taxon>
        <taxon>Saprolegniales</taxon>
        <taxon>Verrucalvaceae</taxon>
        <taxon>Aphanomyces</taxon>
    </lineage>
</organism>
<dbReference type="EMBL" id="KI913152">
    <property type="protein sequence ID" value="ETV72938.1"/>
    <property type="molecule type" value="Genomic_DNA"/>
</dbReference>
<proteinExistence type="predicted"/>
<dbReference type="VEuPathDB" id="FungiDB:H257_12268"/>